<dbReference type="Proteomes" id="UP001172702">
    <property type="component" value="Unassembled WGS sequence"/>
</dbReference>
<evidence type="ECO:0000259" key="3">
    <source>
        <dbReference type="Pfam" id="PF00441"/>
    </source>
</evidence>
<proteinExistence type="predicted"/>
<evidence type="ECO:0000313" key="4">
    <source>
        <dbReference type="EMBL" id="MDN4504830.1"/>
    </source>
</evidence>
<accession>A0ABT8GX97</accession>
<sequence>MYIKVDTAWSLSYSAASVTDDAAYAAETEAAVAKVYCSQAPQWIAGKSIQLHGASASTGSITPTCTSSGHTRQRNCSDNRTNSSPPWRSRRDCSQGH</sequence>
<keyword evidence="1" id="KW-0285">Flavoprotein</keyword>
<dbReference type="SUPFAM" id="SSF47203">
    <property type="entry name" value="Acyl-CoA dehydrogenase C-terminal domain-like"/>
    <property type="match status" value="1"/>
</dbReference>
<gene>
    <name evidence="4" type="ORF">QYF62_01970</name>
</gene>
<name>A0ABT8GX97_9ACTN</name>
<protein>
    <submittedName>
        <fullName evidence="4">Acyl-CoA dehydrogenase family protein</fullName>
    </submittedName>
</protein>
<comment type="caution">
    <text evidence="4">The sequence shown here is derived from an EMBL/GenBank/DDBJ whole genome shotgun (WGS) entry which is preliminary data.</text>
</comment>
<dbReference type="InterPro" id="IPR009075">
    <property type="entry name" value="AcylCo_DH/oxidase_C"/>
</dbReference>
<feature type="domain" description="Acyl-CoA dehydrogenase/oxidase C-terminal" evidence="3">
    <location>
        <begin position="1"/>
        <end position="57"/>
    </location>
</feature>
<organism evidence="4 5">
    <name type="scientific">Dietzia maris</name>
    <dbReference type="NCBI Taxonomy" id="37915"/>
    <lineage>
        <taxon>Bacteria</taxon>
        <taxon>Bacillati</taxon>
        <taxon>Actinomycetota</taxon>
        <taxon>Actinomycetes</taxon>
        <taxon>Mycobacteriales</taxon>
        <taxon>Dietziaceae</taxon>
        <taxon>Dietzia</taxon>
    </lineage>
</organism>
<dbReference type="InterPro" id="IPR036250">
    <property type="entry name" value="AcylCo_DH-like_C"/>
</dbReference>
<evidence type="ECO:0000313" key="5">
    <source>
        <dbReference type="Proteomes" id="UP001172702"/>
    </source>
</evidence>
<keyword evidence="5" id="KW-1185">Reference proteome</keyword>
<dbReference type="Pfam" id="PF00441">
    <property type="entry name" value="Acyl-CoA_dh_1"/>
    <property type="match status" value="1"/>
</dbReference>
<evidence type="ECO:0000256" key="1">
    <source>
        <dbReference type="ARBA" id="ARBA00022630"/>
    </source>
</evidence>
<reference evidence="4 5" key="1">
    <citation type="submission" date="2023-07" db="EMBL/GenBank/DDBJ databases">
        <title>Strategy for survival of the halotoleranting strain Dietzia MX2 from the Yakshinskoe mineral salts deposit.</title>
        <authorList>
            <person name="Kharitonova M.A."/>
            <person name="Kupriyanova-Ashina F.G."/>
            <person name="Shakirov T.R."/>
            <person name="Vafina M.S."/>
            <person name="Ilinskaya O.N."/>
        </authorList>
    </citation>
    <scope>NUCLEOTIDE SEQUENCE [LARGE SCALE GENOMIC DNA]</scope>
    <source>
        <strain evidence="4 5">MX2</strain>
    </source>
</reference>
<feature type="region of interest" description="Disordered" evidence="2">
    <location>
        <begin position="55"/>
        <end position="97"/>
    </location>
</feature>
<evidence type="ECO:0000256" key="2">
    <source>
        <dbReference type="SAM" id="MobiDB-lite"/>
    </source>
</evidence>
<dbReference type="Gene3D" id="1.20.140.10">
    <property type="entry name" value="Butyryl-CoA Dehydrogenase, subunit A, domain 3"/>
    <property type="match status" value="1"/>
</dbReference>
<feature type="compositionally biased region" description="Polar residues" evidence="2">
    <location>
        <begin position="55"/>
        <end position="86"/>
    </location>
</feature>
<dbReference type="EMBL" id="JAUHTB010000002">
    <property type="protein sequence ID" value="MDN4504830.1"/>
    <property type="molecule type" value="Genomic_DNA"/>
</dbReference>